<evidence type="ECO:0000313" key="2">
    <source>
        <dbReference type="EMBL" id="MBM7620845.1"/>
    </source>
</evidence>
<feature type="signal peptide" evidence="1">
    <location>
        <begin position="1"/>
        <end position="22"/>
    </location>
</feature>
<gene>
    <name evidence="2" type="ORF">JOC95_002700</name>
</gene>
<dbReference type="EMBL" id="JAFBED010000005">
    <property type="protein sequence ID" value="MBM7620845.1"/>
    <property type="molecule type" value="Genomic_DNA"/>
</dbReference>
<protein>
    <submittedName>
        <fullName evidence="2">Uncharacterized protein</fullName>
    </submittedName>
</protein>
<evidence type="ECO:0000256" key="1">
    <source>
        <dbReference type="SAM" id="SignalP"/>
    </source>
</evidence>
<proteinExistence type="predicted"/>
<keyword evidence="1" id="KW-0732">Signal</keyword>
<sequence length="139" mass="16117">MMKKLFPLLFSVCLIFCQQTFAQTVVFIEVFDVAQSKVVKSIPLDDNKKNEAIRLVRSVESLFPKINATPRSGIMVKVPFDPVVKIDNNLVQDPIKEVIFIFPEGERPYMLLFNEEKKNPVFYYFKEDPIPFLEQLGVK</sequence>
<organism evidence="2 3">
    <name type="scientific">Sutcliffiella tianshenii</name>
    <dbReference type="NCBI Taxonomy" id="1463404"/>
    <lineage>
        <taxon>Bacteria</taxon>
        <taxon>Bacillati</taxon>
        <taxon>Bacillota</taxon>
        <taxon>Bacilli</taxon>
        <taxon>Bacillales</taxon>
        <taxon>Bacillaceae</taxon>
        <taxon>Sutcliffiella</taxon>
    </lineage>
</organism>
<keyword evidence="3" id="KW-1185">Reference proteome</keyword>
<evidence type="ECO:0000313" key="3">
    <source>
        <dbReference type="Proteomes" id="UP000737402"/>
    </source>
</evidence>
<reference evidence="2 3" key="1">
    <citation type="submission" date="2021-01" db="EMBL/GenBank/DDBJ databases">
        <title>Genomic Encyclopedia of Type Strains, Phase IV (KMG-IV): sequencing the most valuable type-strain genomes for metagenomic binning, comparative biology and taxonomic classification.</title>
        <authorList>
            <person name="Goeker M."/>
        </authorList>
    </citation>
    <scope>NUCLEOTIDE SEQUENCE [LARGE SCALE GENOMIC DNA]</scope>
    <source>
        <strain evidence="2 3">DSM 25879</strain>
    </source>
</reference>
<feature type="chain" id="PRO_5046857489" evidence="1">
    <location>
        <begin position="23"/>
        <end position="139"/>
    </location>
</feature>
<name>A0ABS2P1K5_9BACI</name>
<dbReference type="RefSeq" id="WP_204416992.1">
    <property type="nucleotide sequence ID" value="NZ_JAFBED010000005.1"/>
</dbReference>
<accession>A0ABS2P1K5</accession>
<comment type="caution">
    <text evidence="2">The sequence shown here is derived from an EMBL/GenBank/DDBJ whole genome shotgun (WGS) entry which is preliminary data.</text>
</comment>
<dbReference type="Proteomes" id="UP000737402">
    <property type="component" value="Unassembled WGS sequence"/>
</dbReference>